<dbReference type="RefSeq" id="XP_040775693.1">
    <property type="nucleotide sequence ID" value="XM_040920592.1"/>
</dbReference>
<dbReference type="InterPro" id="IPR002110">
    <property type="entry name" value="Ankyrin_rpt"/>
</dbReference>
<accession>A0A9P5CNV6</accession>
<sequence>MNALQNASSILGILDIAYRAIARLNSILRDCSSAPAEVLRLQESTTRFHDLLDSVVQVQNTVVGVLGPSRDVGALSYDVEFARMMLGRLEDVLESVSAQQQGADRADTQIETETDIGSVSRVGWLGQRKTIIDLQRSLDDCYHRLLVRLMVLNVTTTVNVYSSLAHEHQLAVVKLQDEREKTGKHPHDVLLLQQEIQRAEPTQPDEASPGLELRHRDNERRFQYLEQTIPAVITNTTNSSYSIKPPQMPSCRCRCHTVRRSSHKSSRWALTAFRLTLGSFSVHFSVKNPNARAPSHRHRPCTLASCKATCSRRSSTLRLTYTFPTWLLHTAIAAVYSDALGLPELLIRVIRRIAPEDELEGIVGDVKRRDLDAVRRTLHTRCHSVFDAMWDGTSLILLALMREDLGIINLLLSEGADIFQEDDHGNKPYRDVLMQIYASPHLPAHSRRELERIMPVDEIIDATELPDLHKVVLGIRCLDTTAYLHTAAPLINLDATDAFHRSALWAEAPPTTRPSSCFVAAPMSTLITWTGPRPCTSRLVFNRAGLVRILAAHGADVDRRNVRGASALSGAIQLGSRDAMVALLRMPMEICLEREAGVRIIDTGQDALSKTFALLLRAVANQGAVEEHDSDGEEEYFDARENGV</sequence>
<dbReference type="GeneID" id="63837721"/>
<dbReference type="SUPFAM" id="SSF48403">
    <property type="entry name" value="Ankyrin repeat"/>
    <property type="match status" value="1"/>
</dbReference>
<protein>
    <recommendedName>
        <fullName evidence="4">Fungal N-terminal domain-containing protein</fullName>
    </recommendedName>
</protein>
<evidence type="ECO:0008006" key="4">
    <source>
        <dbReference type="Google" id="ProtNLM"/>
    </source>
</evidence>
<dbReference type="PROSITE" id="PS50088">
    <property type="entry name" value="ANK_REPEAT"/>
    <property type="match status" value="1"/>
</dbReference>
<feature type="repeat" description="ANK" evidence="1">
    <location>
        <begin position="391"/>
        <end position="423"/>
    </location>
</feature>
<dbReference type="Proteomes" id="UP000803844">
    <property type="component" value="Unassembled WGS sequence"/>
</dbReference>
<organism evidence="2 3">
    <name type="scientific">Cryphonectria parasitica (strain ATCC 38755 / EP155)</name>
    <dbReference type="NCBI Taxonomy" id="660469"/>
    <lineage>
        <taxon>Eukaryota</taxon>
        <taxon>Fungi</taxon>
        <taxon>Dikarya</taxon>
        <taxon>Ascomycota</taxon>
        <taxon>Pezizomycotina</taxon>
        <taxon>Sordariomycetes</taxon>
        <taxon>Sordariomycetidae</taxon>
        <taxon>Diaporthales</taxon>
        <taxon>Cryphonectriaceae</taxon>
        <taxon>Cryphonectria-Endothia species complex</taxon>
        <taxon>Cryphonectria</taxon>
    </lineage>
</organism>
<dbReference type="OrthoDB" id="4772757at2759"/>
<evidence type="ECO:0000313" key="2">
    <source>
        <dbReference type="EMBL" id="KAF3764732.1"/>
    </source>
</evidence>
<reference evidence="2" key="1">
    <citation type="journal article" date="2020" name="Phytopathology">
        <title>Genome sequence of the chestnut blight fungus Cryphonectria parasitica EP155: A fundamental resource for an archetypical invasive plant pathogen.</title>
        <authorList>
            <person name="Crouch J.A."/>
            <person name="Dawe A."/>
            <person name="Aerts A."/>
            <person name="Barry K."/>
            <person name="Churchill A.C.L."/>
            <person name="Grimwood J."/>
            <person name="Hillman B."/>
            <person name="Milgroom M.G."/>
            <person name="Pangilinan J."/>
            <person name="Smith M."/>
            <person name="Salamov A."/>
            <person name="Schmutz J."/>
            <person name="Yadav J."/>
            <person name="Grigoriev I.V."/>
            <person name="Nuss D."/>
        </authorList>
    </citation>
    <scope>NUCLEOTIDE SEQUENCE</scope>
    <source>
        <strain evidence="2">EP155</strain>
    </source>
</reference>
<name>A0A9P5CNV6_CRYP1</name>
<comment type="caution">
    <text evidence="2">The sequence shown here is derived from an EMBL/GenBank/DDBJ whole genome shotgun (WGS) entry which is preliminary data.</text>
</comment>
<dbReference type="AlphaFoldDB" id="A0A9P5CNV6"/>
<dbReference type="Gene3D" id="1.25.40.20">
    <property type="entry name" value="Ankyrin repeat-containing domain"/>
    <property type="match status" value="1"/>
</dbReference>
<gene>
    <name evidence="2" type="ORF">M406DRAFT_331053</name>
</gene>
<keyword evidence="1" id="KW-0040">ANK repeat</keyword>
<dbReference type="EMBL" id="MU032348">
    <property type="protein sequence ID" value="KAF3764732.1"/>
    <property type="molecule type" value="Genomic_DNA"/>
</dbReference>
<evidence type="ECO:0000313" key="3">
    <source>
        <dbReference type="Proteomes" id="UP000803844"/>
    </source>
</evidence>
<dbReference type="PROSITE" id="PS50297">
    <property type="entry name" value="ANK_REP_REGION"/>
    <property type="match status" value="1"/>
</dbReference>
<keyword evidence="3" id="KW-1185">Reference proteome</keyword>
<dbReference type="InterPro" id="IPR036770">
    <property type="entry name" value="Ankyrin_rpt-contain_sf"/>
</dbReference>
<evidence type="ECO:0000256" key="1">
    <source>
        <dbReference type="PROSITE-ProRule" id="PRU00023"/>
    </source>
</evidence>
<proteinExistence type="predicted"/>